<evidence type="ECO:0000259" key="7">
    <source>
        <dbReference type="Pfam" id="PF00962"/>
    </source>
</evidence>
<comment type="cofactor">
    <cofactor evidence="1">
        <name>Zn(2+)</name>
        <dbReference type="ChEBI" id="CHEBI:29105"/>
    </cofactor>
</comment>
<dbReference type="Gene3D" id="3.20.20.140">
    <property type="entry name" value="Metal-dependent hydrolases"/>
    <property type="match status" value="1"/>
</dbReference>
<gene>
    <name evidence="8" type="ORF">MEG1DRAFT_03358</name>
</gene>
<keyword evidence="6" id="KW-0862">Zinc</keyword>
<dbReference type="EC" id="3.5.4.4" evidence="3"/>
<dbReference type="Proteomes" id="UP000028002">
    <property type="component" value="Unassembled WGS sequence"/>
</dbReference>
<evidence type="ECO:0000256" key="4">
    <source>
        <dbReference type="ARBA" id="ARBA00022723"/>
    </source>
</evidence>
<evidence type="ECO:0000256" key="6">
    <source>
        <dbReference type="ARBA" id="ARBA00022833"/>
    </source>
</evidence>
<evidence type="ECO:0000313" key="9">
    <source>
        <dbReference type="Proteomes" id="UP000028002"/>
    </source>
</evidence>
<dbReference type="PANTHER" id="PTHR11409">
    <property type="entry name" value="ADENOSINE DEAMINASE"/>
    <property type="match status" value="1"/>
</dbReference>
<dbReference type="GO" id="GO:0046872">
    <property type="term" value="F:metal ion binding"/>
    <property type="evidence" value="ECO:0007669"/>
    <property type="project" value="UniProtKB-KW"/>
</dbReference>
<dbReference type="GO" id="GO:0043103">
    <property type="term" value="P:hypoxanthine salvage"/>
    <property type="evidence" value="ECO:0007669"/>
    <property type="project" value="TreeGrafter"/>
</dbReference>
<dbReference type="GO" id="GO:0004000">
    <property type="term" value="F:adenosine deaminase activity"/>
    <property type="evidence" value="ECO:0007669"/>
    <property type="project" value="TreeGrafter"/>
</dbReference>
<evidence type="ECO:0000313" key="8">
    <source>
        <dbReference type="EMBL" id="KER02039.1"/>
    </source>
</evidence>
<dbReference type="GO" id="GO:0009897">
    <property type="term" value="C:external side of plasma membrane"/>
    <property type="evidence" value="ECO:0007669"/>
    <property type="project" value="TreeGrafter"/>
</dbReference>
<organism evidence="8 9">
    <name type="scientific">Photorhabdus temperata subsp. temperata Meg1</name>
    <dbReference type="NCBI Taxonomy" id="1393735"/>
    <lineage>
        <taxon>Bacteria</taxon>
        <taxon>Pseudomonadati</taxon>
        <taxon>Pseudomonadota</taxon>
        <taxon>Gammaproteobacteria</taxon>
        <taxon>Enterobacterales</taxon>
        <taxon>Morganellaceae</taxon>
        <taxon>Photorhabdus</taxon>
    </lineage>
</organism>
<dbReference type="NCBIfam" id="TIGR01430">
    <property type="entry name" value="aden_deam"/>
    <property type="match status" value="1"/>
</dbReference>
<dbReference type="GO" id="GO:0005829">
    <property type="term" value="C:cytosol"/>
    <property type="evidence" value="ECO:0007669"/>
    <property type="project" value="TreeGrafter"/>
</dbReference>
<dbReference type="AlphaFoldDB" id="A0A081RTN6"/>
<dbReference type="RefSeq" id="WP_036840563.1">
    <property type="nucleotide sequence ID" value="NZ_CAWLUD010000060.1"/>
</dbReference>
<sequence>MSFNPALLKKIELHTHLDTGLSYHFIKKYIPDISPILFREKYIAPEKCHDLGDFLSKIGPSLDMLQKKNVIADAVEDLFIQLKKDNIVYAEIRFAPLLHLRLGLSDCNIVETVLVAMKNSSIKYGIEAGLILCTLRHFSEDQSLRTAYLVNKYSHYGVVALDLAADEARYPLNAHLKAFRMVLENGGNVIAHAGEAKGAESVCETINKLNISRIGHGVRSIENQGVIDSLIERNIHLEICPTCNIVCDVYDVYDVYENHPVNILKKIGVNISINTDARTVANITLCEEYLKINRYFGWQYSDFIETNLNALRASFCSKELKSRLEKEIMIL</sequence>
<feature type="domain" description="Adenosine deaminase" evidence="7">
    <location>
        <begin position="10"/>
        <end position="328"/>
    </location>
</feature>
<comment type="caution">
    <text evidence="8">The sequence shown here is derived from an EMBL/GenBank/DDBJ whole genome shotgun (WGS) entry which is preliminary data.</text>
</comment>
<dbReference type="InterPro" id="IPR032466">
    <property type="entry name" value="Metal_Hydrolase"/>
</dbReference>
<dbReference type="GO" id="GO:0046103">
    <property type="term" value="P:inosine biosynthetic process"/>
    <property type="evidence" value="ECO:0007669"/>
    <property type="project" value="TreeGrafter"/>
</dbReference>
<reference evidence="8 9" key="1">
    <citation type="submission" date="2014-03" db="EMBL/GenBank/DDBJ databases">
        <title>Draft Genome of Photorhabdus temperata Meg1.</title>
        <authorList>
            <person name="Hurst S.G.IV."/>
            <person name="Morris K."/>
            <person name="Thomas K."/>
            <person name="Tisa L.S."/>
        </authorList>
    </citation>
    <scope>NUCLEOTIDE SEQUENCE [LARGE SCALE GENOMIC DNA]</scope>
    <source>
        <strain evidence="8 9">Meg1</strain>
    </source>
</reference>
<keyword evidence="4" id="KW-0479">Metal-binding</keyword>
<dbReference type="Pfam" id="PF00962">
    <property type="entry name" value="A_deaminase"/>
    <property type="match status" value="1"/>
</dbReference>
<dbReference type="InterPro" id="IPR001365">
    <property type="entry name" value="A_deaminase_dom"/>
</dbReference>
<comment type="similarity">
    <text evidence="2">Belongs to the metallo-dependent hydrolases superfamily. Adenosine and AMP deaminases family.</text>
</comment>
<name>A0A081RTN6_PHOTE</name>
<dbReference type="SUPFAM" id="SSF51556">
    <property type="entry name" value="Metallo-dependent hydrolases"/>
    <property type="match status" value="1"/>
</dbReference>
<dbReference type="EMBL" id="JGVH01000060">
    <property type="protein sequence ID" value="KER02039.1"/>
    <property type="molecule type" value="Genomic_DNA"/>
</dbReference>
<dbReference type="GO" id="GO:0006154">
    <property type="term" value="P:adenosine catabolic process"/>
    <property type="evidence" value="ECO:0007669"/>
    <property type="project" value="TreeGrafter"/>
</dbReference>
<accession>A0A081RTN6</accession>
<keyword evidence="5 8" id="KW-0378">Hydrolase</keyword>
<evidence type="ECO:0000256" key="2">
    <source>
        <dbReference type="ARBA" id="ARBA00006676"/>
    </source>
</evidence>
<evidence type="ECO:0000256" key="3">
    <source>
        <dbReference type="ARBA" id="ARBA00012784"/>
    </source>
</evidence>
<evidence type="ECO:0000256" key="5">
    <source>
        <dbReference type="ARBA" id="ARBA00022801"/>
    </source>
</evidence>
<dbReference type="GO" id="GO:0060169">
    <property type="term" value="P:negative regulation of adenosine receptor signaling pathway"/>
    <property type="evidence" value="ECO:0007669"/>
    <property type="project" value="TreeGrafter"/>
</dbReference>
<dbReference type="PATRIC" id="fig|1393735.3.peg.3430"/>
<evidence type="ECO:0000256" key="1">
    <source>
        <dbReference type="ARBA" id="ARBA00001947"/>
    </source>
</evidence>
<dbReference type="InterPro" id="IPR006330">
    <property type="entry name" value="Ado/ade_deaminase"/>
</dbReference>
<protein>
    <recommendedName>
        <fullName evidence="3">adenosine deaminase</fullName>
        <ecNumber evidence="3">3.5.4.4</ecNumber>
    </recommendedName>
</protein>
<dbReference type="PANTHER" id="PTHR11409:SF43">
    <property type="entry name" value="ADENOSINE DEAMINASE"/>
    <property type="match status" value="1"/>
</dbReference>
<proteinExistence type="inferred from homology"/>